<sequence length="314" mass="33161">MDSLPSDGRPEVLALRALKLGDLLVAVPALHALRRAYPGHRLIYAAQPWLAPVLALVGGVDTLLKTQGLDDPLSLSPGRVEVAVNLHGSGPESLYRLDELAPKRRIGHLGPGWDGPQWRDGVHERERWAQLLQWHGIPADPLDYRLQLPMVANPLPSAAVVHVGAAYGSRLWPQERFAAVARGLEAAGHCVTFTGSEGERRRALQVAALAGLPQERVVAGTLGLDEFAAVIAGASIVVSADTGAAHLASAYGRRSVVIFGPAPVSEWGPPPGPHIALTRAELRRGDTFSAIPDPALLAVSAADVLAAARDLGCL</sequence>
<dbReference type="AlphaFoldDB" id="A0A931CMB3"/>
<evidence type="ECO:0000313" key="4">
    <source>
        <dbReference type="Proteomes" id="UP000655366"/>
    </source>
</evidence>
<dbReference type="InterPro" id="IPR051199">
    <property type="entry name" value="LPS_LOS_Heptosyltrfase"/>
</dbReference>
<name>A0A931CMB3_9MICC</name>
<reference evidence="3 4" key="1">
    <citation type="submission" date="2020-11" db="EMBL/GenBank/DDBJ databases">
        <title>Arthrobacter antarcticus sp. nov., isolated from Antarctic Soil.</title>
        <authorList>
            <person name="Li J."/>
        </authorList>
    </citation>
    <scope>NUCLEOTIDE SEQUENCE [LARGE SCALE GENOMIC DNA]</scope>
    <source>
        <strain evidence="3 4">Z1-20</strain>
    </source>
</reference>
<proteinExistence type="predicted"/>
<dbReference type="PANTHER" id="PTHR30160">
    <property type="entry name" value="TETRAACYLDISACCHARIDE 4'-KINASE-RELATED"/>
    <property type="match status" value="1"/>
</dbReference>
<dbReference type="EMBL" id="JADNYM010000026">
    <property type="protein sequence ID" value="MBG0741217.1"/>
    <property type="molecule type" value="Genomic_DNA"/>
</dbReference>
<dbReference type="Proteomes" id="UP000655366">
    <property type="component" value="Unassembled WGS sequence"/>
</dbReference>
<dbReference type="SUPFAM" id="SSF53756">
    <property type="entry name" value="UDP-Glycosyltransferase/glycogen phosphorylase"/>
    <property type="match status" value="1"/>
</dbReference>
<dbReference type="Pfam" id="PF01075">
    <property type="entry name" value="Glyco_transf_9"/>
    <property type="match status" value="1"/>
</dbReference>
<dbReference type="CDD" id="cd03789">
    <property type="entry name" value="GT9_LPS_heptosyltransferase"/>
    <property type="match status" value="1"/>
</dbReference>
<dbReference type="GO" id="GO:0009244">
    <property type="term" value="P:lipopolysaccharide core region biosynthetic process"/>
    <property type="evidence" value="ECO:0007669"/>
    <property type="project" value="TreeGrafter"/>
</dbReference>
<dbReference type="PANTHER" id="PTHR30160:SF1">
    <property type="entry name" value="LIPOPOLYSACCHARIDE 1,2-N-ACETYLGLUCOSAMINETRANSFERASE-RELATED"/>
    <property type="match status" value="1"/>
</dbReference>
<protein>
    <submittedName>
        <fullName evidence="3">Glycosyltransferase family 9 protein</fullName>
    </submittedName>
</protein>
<evidence type="ECO:0000313" key="3">
    <source>
        <dbReference type="EMBL" id="MBG0741217.1"/>
    </source>
</evidence>
<keyword evidence="2" id="KW-0808">Transferase</keyword>
<organism evidence="3 4">
    <name type="scientific">Arthrobacter terrae</name>
    <dbReference type="NCBI Taxonomy" id="2935737"/>
    <lineage>
        <taxon>Bacteria</taxon>
        <taxon>Bacillati</taxon>
        <taxon>Actinomycetota</taxon>
        <taxon>Actinomycetes</taxon>
        <taxon>Micrococcales</taxon>
        <taxon>Micrococcaceae</taxon>
        <taxon>Arthrobacter</taxon>
    </lineage>
</organism>
<keyword evidence="1" id="KW-0328">Glycosyltransferase</keyword>
<dbReference type="Gene3D" id="3.40.50.2000">
    <property type="entry name" value="Glycogen Phosphorylase B"/>
    <property type="match status" value="2"/>
</dbReference>
<evidence type="ECO:0000256" key="2">
    <source>
        <dbReference type="ARBA" id="ARBA00022679"/>
    </source>
</evidence>
<comment type="caution">
    <text evidence="3">The sequence shown here is derived from an EMBL/GenBank/DDBJ whole genome shotgun (WGS) entry which is preliminary data.</text>
</comment>
<dbReference type="GO" id="GO:0005829">
    <property type="term" value="C:cytosol"/>
    <property type="evidence" value="ECO:0007669"/>
    <property type="project" value="TreeGrafter"/>
</dbReference>
<dbReference type="RefSeq" id="WP_196398149.1">
    <property type="nucleotide sequence ID" value="NZ_JADNYM010000026.1"/>
</dbReference>
<dbReference type="InterPro" id="IPR002201">
    <property type="entry name" value="Glyco_trans_9"/>
</dbReference>
<gene>
    <name evidence="3" type="ORF">IV500_17765</name>
</gene>
<evidence type="ECO:0000256" key="1">
    <source>
        <dbReference type="ARBA" id="ARBA00022676"/>
    </source>
</evidence>
<dbReference type="GO" id="GO:0008713">
    <property type="term" value="F:ADP-heptose-lipopolysaccharide heptosyltransferase activity"/>
    <property type="evidence" value="ECO:0007669"/>
    <property type="project" value="TreeGrafter"/>
</dbReference>
<accession>A0A931CMB3</accession>
<keyword evidence="4" id="KW-1185">Reference proteome</keyword>